<sequence>MSLELTAEIVYLSCYWARKENGEIKYYSRSLYGWNLSSDEDYKRAHRYTRNALEWVRKQALEWLCPALSALEDKLKTGSFVSRTPYTSPDQGSGKRPRSVTSALSLASTPVKKKRGTNKTLKALRAAKKPAAKKRTNEEEVDEEEAPAESETP</sequence>
<evidence type="ECO:0000313" key="2">
    <source>
        <dbReference type="EMBL" id="KAK0509339.1"/>
    </source>
</evidence>
<keyword evidence="3" id="KW-1185">Reference proteome</keyword>
<feature type="compositionally biased region" description="Basic residues" evidence="1">
    <location>
        <begin position="125"/>
        <end position="134"/>
    </location>
</feature>
<dbReference type="EMBL" id="JAFEKC020000019">
    <property type="protein sequence ID" value="KAK0509339.1"/>
    <property type="molecule type" value="Genomic_DNA"/>
</dbReference>
<feature type="compositionally biased region" description="Polar residues" evidence="1">
    <location>
        <begin position="99"/>
        <end position="108"/>
    </location>
</feature>
<dbReference type="Proteomes" id="UP001166286">
    <property type="component" value="Unassembled WGS sequence"/>
</dbReference>
<feature type="region of interest" description="Disordered" evidence="1">
    <location>
        <begin position="80"/>
        <end position="153"/>
    </location>
</feature>
<proteinExistence type="predicted"/>
<feature type="compositionally biased region" description="Polar residues" evidence="1">
    <location>
        <begin position="80"/>
        <end position="91"/>
    </location>
</feature>
<comment type="caution">
    <text evidence="2">The sequence shown here is derived from an EMBL/GenBank/DDBJ whole genome shotgun (WGS) entry which is preliminary data.</text>
</comment>
<reference evidence="2" key="1">
    <citation type="submission" date="2023-03" db="EMBL/GenBank/DDBJ databases">
        <title>Complete genome of Cladonia borealis.</title>
        <authorList>
            <person name="Park H."/>
        </authorList>
    </citation>
    <scope>NUCLEOTIDE SEQUENCE</scope>
    <source>
        <strain evidence="2">ANT050790</strain>
    </source>
</reference>
<dbReference type="AlphaFoldDB" id="A0AA39V313"/>
<name>A0AA39V313_9LECA</name>
<accession>A0AA39V313</accession>
<feature type="compositionally biased region" description="Acidic residues" evidence="1">
    <location>
        <begin position="139"/>
        <end position="153"/>
    </location>
</feature>
<organism evidence="2 3">
    <name type="scientific">Cladonia borealis</name>
    <dbReference type="NCBI Taxonomy" id="184061"/>
    <lineage>
        <taxon>Eukaryota</taxon>
        <taxon>Fungi</taxon>
        <taxon>Dikarya</taxon>
        <taxon>Ascomycota</taxon>
        <taxon>Pezizomycotina</taxon>
        <taxon>Lecanoromycetes</taxon>
        <taxon>OSLEUM clade</taxon>
        <taxon>Lecanoromycetidae</taxon>
        <taxon>Lecanorales</taxon>
        <taxon>Lecanorineae</taxon>
        <taxon>Cladoniaceae</taxon>
        <taxon>Cladonia</taxon>
    </lineage>
</organism>
<protein>
    <submittedName>
        <fullName evidence="2">Uncharacterized protein</fullName>
    </submittedName>
</protein>
<evidence type="ECO:0000313" key="3">
    <source>
        <dbReference type="Proteomes" id="UP001166286"/>
    </source>
</evidence>
<gene>
    <name evidence="2" type="ORF">JMJ35_008710</name>
</gene>
<evidence type="ECO:0000256" key="1">
    <source>
        <dbReference type="SAM" id="MobiDB-lite"/>
    </source>
</evidence>